<dbReference type="OrthoDB" id="238714at2157"/>
<keyword evidence="1" id="KW-0812">Transmembrane</keyword>
<reference evidence="2 3" key="1">
    <citation type="journal article" date="2019" name="Nat. Commun.">
        <title>A new type of DNA phosphorothioation-based antiviral system in archaea.</title>
        <authorList>
            <person name="Xiong L."/>
            <person name="Liu S."/>
            <person name="Chen S."/>
            <person name="Xiao Y."/>
            <person name="Zhu B."/>
            <person name="Gao Y."/>
            <person name="Zhang Y."/>
            <person name="Chen B."/>
            <person name="Luo J."/>
            <person name="Deng Z."/>
            <person name="Chen X."/>
            <person name="Wang L."/>
            <person name="Chen S."/>
        </authorList>
    </citation>
    <scope>NUCLEOTIDE SEQUENCE [LARGE SCALE GENOMIC DNA]</scope>
    <source>
        <strain evidence="2 3">CBA1105</strain>
    </source>
</reference>
<dbReference type="EMBL" id="CP031310">
    <property type="protein sequence ID" value="QCC50001.1"/>
    <property type="molecule type" value="Genomic_DNA"/>
</dbReference>
<organism evidence="2 3">
    <name type="scientific">Halapricum salinum</name>
    <dbReference type="NCBI Taxonomy" id="1457250"/>
    <lineage>
        <taxon>Archaea</taxon>
        <taxon>Methanobacteriati</taxon>
        <taxon>Methanobacteriota</taxon>
        <taxon>Stenosarchaea group</taxon>
        <taxon>Halobacteria</taxon>
        <taxon>Halobacteriales</taxon>
        <taxon>Haloarculaceae</taxon>
        <taxon>Halapricum</taxon>
    </lineage>
</organism>
<dbReference type="AlphaFoldDB" id="A0A4D6H919"/>
<dbReference type="RefSeq" id="WP_049993445.1">
    <property type="nucleotide sequence ID" value="NZ_CP031310.1"/>
</dbReference>
<dbReference type="Proteomes" id="UP000296706">
    <property type="component" value="Chromosome"/>
</dbReference>
<dbReference type="STRING" id="1457250.GCA_000755225_02625"/>
<sequence>MIERLEPDDGAALSDRRGQLLLVGAVALAIIILGLSIVVNTVLFTENVGTGEARVEAPAIEEFSFEAQKSARSLMLRVNGADRTDAIADVNASIGAQLANYSDAVARSYAASGTVFVDVSYNDTLRNGTRIVQGSDRKFTYPAAHDSGLSSNRSDWSPVADPTEVGWMVFNVDLRNTSGQQTTVELTNDTGATLTYRFNRSNGGNGADLRIEATNSATGGTESASCESTGGRVLLDMRRGEAFLSECTFPEIGWIEPPYSVTITKGHRLAGQYDIIVNESWHTAESSTIDAEDGGTDRPYPHCPDGVEEPCLSPVVWQGQVDLTYRSADVNFATVRNITVYDP</sequence>
<dbReference type="InterPro" id="IPR055685">
    <property type="entry name" value="DUF7261"/>
</dbReference>
<proteinExistence type="predicted"/>
<gene>
    <name evidence="2" type="ORF">DV733_01645</name>
</gene>
<dbReference type="Pfam" id="PF23922">
    <property type="entry name" value="DUF7261"/>
    <property type="match status" value="1"/>
</dbReference>
<accession>A0A4D6H919</accession>
<keyword evidence="3" id="KW-1185">Reference proteome</keyword>
<protein>
    <submittedName>
        <fullName evidence="2">Uncharacterized protein</fullName>
    </submittedName>
</protein>
<feature type="transmembrane region" description="Helical" evidence="1">
    <location>
        <begin position="20"/>
        <end position="44"/>
    </location>
</feature>
<evidence type="ECO:0000256" key="1">
    <source>
        <dbReference type="SAM" id="Phobius"/>
    </source>
</evidence>
<evidence type="ECO:0000313" key="2">
    <source>
        <dbReference type="EMBL" id="QCC50001.1"/>
    </source>
</evidence>
<dbReference type="GeneID" id="39846531"/>
<name>A0A4D6H919_9EURY</name>
<keyword evidence="1" id="KW-0472">Membrane</keyword>
<dbReference type="KEGG" id="hsn:DV733_01645"/>
<evidence type="ECO:0000313" key="3">
    <source>
        <dbReference type="Proteomes" id="UP000296706"/>
    </source>
</evidence>
<keyword evidence="1" id="KW-1133">Transmembrane helix</keyword>